<dbReference type="RefSeq" id="WP_330500420.1">
    <property type="nucleotide sequence ID" value="NZ_JAZDWZ010000001.1"/>
</dbReference>
<evidence type="ECO:0000313" key="5">
    <source>
        <dbReference type="Proteomes" id="UP001344817"/>
    </source>
</evidence>
<feature type="coiled-coil region" evidence="1">
    <location>
        <begin position="349"/>
        <end position="379"/>
    </location>
</feature>
<gene>
    <name evidence="4" type="ORF">V2E24_00235</name>
</gene>
<evidence type="ECO:0000256" key="1">
    <source>
        <dbReference type="SAM" id="Coils"/>
    </source>
</evidence>
<organism evidence="4 5">
    <name type="scientific">Mycoplasmopsis ciconiae</name>
    <dbReference type="NCBI Taxonomy" id="561067"/>
    <lineage>
        <taxon>Bacteria</taxon>
        <taxon>Bacillati</taxon>
        <taxon>Mycoplasmatota</taxon>
        <taxon>Mycoplasmoidales</taxon>
        <taxon>Metamycoplasmataceae</taxon>
        <taxon>Mycoplasmopsis</taxon>
    </lineage>
</organism>
<comment type="caution">
    <text evidence="4">The sequence shown here is derived from an EMBL/GenBank/DDBJ whole genome shotgun (WGS) entry which is preliminary data.</text>
</comment>
<feature type="chain" id="PRO_5045530477" description="Lipoprotein" evidence="3">
    <location>
        <begin position="24"/>
        <end position="548"/>
    </location>
</feature>
<dbReference type="Proteomes" id="UP001344817">
    <property type="component" value="Unassembled WGS sequence"/>
</dbReference>
<name>A0ABU7MKE7_9BACT</name>
<protein>
    <recommendedName>
        <fullName evidence="6">Lipoprotein</fullName>
    </recommendedName>
</protein>
<feature type="compositionally biased region" description="Basic and acidic residues" evidence="2">
    <location>
        <begin position="159"/>
        <end position="188"/>
    </location>
</feature>
<evidence type="ECO:0000313" key="4">
    <source>
        <dbReference type="EMBL" id="MEE3928005.1"/>
    </source>
</evidence>
<proteinExistence type="predicted"/>
<dbReference type="EMBL" id="JAZDWZ010000001">
    <property type="protein sequence ID" value="MEE3928005.1"/>
    <property type="molecule type" value="Genomic_DNA"/>
</dbReference>
<keyword evidence="5" id="KW-1185">Reference proteome</keyword>
<keyword evidence="3" id="KW-0732">Signal</keyword>
<feature type="signal peptide" evidence="3">
    <location>
        <begin position="1"/>
        <end position="23"/>
    </location>
</feature>
<reference evidence="4" key="1">
    <citation type="submission" date="2024-01" db="EMBL/GenBank/DDBJ databases">
        <title>Genome sequence of Mycoplasma ciconiae type strain DSM 25251.</title>
        <authorList>
            <person name="Spergser J."/>
        </authorList>
    </citation>
    <scope>NUCLEOTIDE SEQUENCE [LARGE SCALE GENOMIC DNA]</scope>
    <source>
        <strain evidence="4">DSM 25251</strain>
    </source>
</reference>
<evidence type="ECO:0000256" key="3">
    <source>
        <dbReference type="SAM" id="SignalP"/>
    </source>
</evidence>
<sequence length="548" mass="64025">MKIKFKKLLFVSASLLASTTPLIANSCFYANDPSILFAENYIKNNPIFNSSENEFKTENPKVKEFIEKIKQIRRFSFSGVFYNYEFLNNIVIDFDSQEELKQTLPEIKAAFEHYYKNTPMMFYYLFNKQNYTFSASTDAFLTINMTSLTYSLQDYKSSTQEKKNDNTSDKSEDEDKGKDENKNKDTKKTATQSTQGGLIAIPYNISYLNLFLDITSNKFGSQELNNTFNNYLKLYNQLRSLYLNVKPITDNNKPEGIFKAFAPIYLLKGVSIDGIGAEGATKQNNAYKIFAKPMDINDPDIIKAFNDSPIGFFENNLDLMFFSSLITLKKELDKTLNDYNNQIEYYDYSERTEFDKLELEEKKEKYEQVKFKYDQKLQEKDEFIAKFKQVQEAKLKFLKAREELKISTSAELESKVEQLKMEFETREEEFAPIKAIFQKDIDANIAKITKQLDANHGSLELYVLMISKYLYGANFEKVQVIRGKKDGTQEYGAWLEYWDKEQNKWFVLDVYKDYLNKSQSDYTPQPQETIPSGYTILEEFKPFANIKN</sequence>
<keyword evidence="1" id="KW-0175">Coiled coil</keyword>
<accession>A0ABU7MKE7</accession>
<feature type="region of interest" description="Disordered" evidence="2">
    <location>
        <begin position="156"/>
        <end position="191"/>
    </location>
</feature>
<evidence type="ECO:0000256" key="2">
    <source>
        <dbReference type="SAM" id="MobiDB-lite"/>
    </source>
</evidence>
<evidence type="ECO:0008006" key="6">
    <source>
        <dbReference type="Google" id="ProtNLM"/>
    </source>
</evidence>